<dbReference type="PANTHER" id="PTHR13493:SF3">
    <property type="entry name" value="RRNA N6-ADENOSINE-METHYLTRANSFERASE ZCCHC4"/>
    <property type="match status" value="1"/>
</dbReference>
<comment type="subcellular location">
    <subcellularLocation>
        <location evidence="1">Cytoplasm</location>
    </subcellularLocation>
</comment>
<dbReference type="PANTHER" id="PTHR13493">
    <property type="entry name" value="ZINC FINGER CCHC DOMAIN-CONTAINING"/>
    <property type="match status" value="1"/>
</dbReference>
<protein>
    <recommendedName>
        <fullName evidence="11">Zinc finger CCHC domain-containing protein 4</fullName>
    </recommendedName>
</protein>
<reference evidence="9" key="1">
    <citation type="journal article" date="2016" name="Insect Biochem. Mol. Biol.">
        <title>Multifaceted biological insights from a draft genome sequence of the tobacco hornworm moth, Manduca sexta.</title>
        <authorList>
            <person name="Kanost M.R."/>
            <person name="Arrese E.L."/>
            <person name="Cao X."/>
            <person name="Chen Y.R."/>
            <person name="Chellapilla S."/>
            <person name="Goldsmith M.R."/>
            <person name="Grosse-Wilde E."/>
            <person name="Heckel D.G."/>
            <person name="Herndon N."/>
            <person name="Jiang H."/>
            <person name="Papanicolaou A."/>
            <person name="Qu J."/>
            <person name="Soulages J.L."/>
            <person name="Vogel H."/>
            <person name="Walters J."/>
            <person name="Waterhouse R.M."/>
            <person name="Ahn S.J."/>
            <person name="Almeida F.C."/>
            <person name="An C."/>
            <person name="Aqrawi P."/>
            <person name="Bretschneider A."/>
            <person name="Bryant W.B."/>
            <person name="Bucks S."/>
            <person name="Chao H."/>
            <person name="Chevignon G."/>
            <person name="Christen J.M."/>
            <person name="Clarke D.F."/>
            <person name="Dittmer N.T."/>
            <person name="Ferguson L.C.F."/>
            <person name="Garavelou S."/>
            <person name="Gordon K.H.J."/>
            <person name="Gunaratna R.T."/>
            <person name="Han Y."/>
            <person name="Hauser F."/>
            <person name="He Y."/>
            <person name="Heidel-Fischer H."/>
            <person name="Hirsh A."/>
            <person name="Hu Y."/>
            <person name="Jiang H."/>
            <person name="Kalra D."/>
            <person name="Klinner C."/>
            <person name="Konig C."/>
            <person name="Kovar C."/>
            <person name="Kroll A.R."/>
            <person name="Kuwar S.S."/>
            <person name="Lee S.L."/>
            <person name="Lehman R."/>
            <person name="Li K."/>
            <person name="Li Z."/>
            <person name="Liang H."/>
            <person name="Lovelace S."/>
            <person name="Lu Z."/>
            <person name="Mansfield J.H."/>
            <person name="McCulloch K.J."/>
            <person name="Mathew T."/>
            <person name="Morton B."/>
            <person name="Muzny D.M."/>
            <person name="Neunemann D."/>
            <person name="Ongeri F."/>
            <person name="Pauchet Y."/>
            <person name="Pu L.L."/>
            <person name="Pyrousis I."/>
            <person name="Rao X.J."/>
            <person name="Redding A."/>
            <person name="Roesel C."/>
            <person name="Sanchez-Gracia A."/>
            <person name="Schaack S."/>
            <person name="Shukla A."/>
            <person name="Tetreau G."/>
            <person name="Wang Y."/>
            <person name="Xiong G.H."/>
            <person name="Traut W."/>
            <person name="Walsh T.K."/>
            <person name="Worley K.C."/>
            <person name="Wu D."/>
            <person name="Wu W."/>
            <person name="Wu Y.Q."/>
            <person name="Zhang X."/>
            <person name="Zou Z."/>
            <person name="Zucker H."/>
            <person name="Briscoe A.D."/>
            <person name="Burmester T."/>
            <person name="Clem R.J."/>
            <person name="Feyereisen R."/>
            <person name="Grimmelikhuijzen C.J.P."/>
            <person name="Hamodrakas S.J."/>
            <person name="Hansson B.S."/>
            <person name="Huguet E."/>
            <person name="Jermiin L.S."/>
            <person name="Lan Q."/>
            <person name="Lehman H.K."/>
            <person name="Lorenzen M."/>
            <person name="Merzendorfer H."/>
            <person name="Michalopoulos I."/>
            <person name="Morton D.B."/>
            <person name="Muthukrishnan S."/>
            <person name="Oakeshott J.G."/>
            <person name="Palmer W."/>
            <person name="Park Y."/>
            <person name="Passarelli A.L."/>
            <person name="Rozas J."/>
            <person name="Schwartz L.M."/>
            <person name="Smith W."/>
            <person name="Southgate A."/>
            <person name="Vilcinskas A."/>
            <person name="Vogt R."/>
            <person name="Wang P."/>
            <person name="Werren J."/>
            <person name="Yu X.Q."/>
            <person name="Zhou J.J."/>
            <person name="Brown S.J."/>
            <person name="Scherer S.E."/>
            <person name="Richards S."/>
            <person name="Blissard G.W."/>
        </authorList>
    </citation>
    <scope>NUCLEOTIDE SEQUENCE</scope>
</reference>
<dbReference type="InterPro" id="IPR001878">
    <property type="entry name" value="Znf_CCHC"/>
</dbReference>
<evidence type="ECO:0000256" key="3">
    <source>
        <dbReference type="ARBA" id="ARBA00022603"/>
    </source>
</evidence>
<evidence type="ECO:0000256" key="1">
    <source>
        <dbReference type="ARBA" id="ARBA00004496"/>
    </source>
</evidence>
<dbReference type="PROSITE" id="PS50216">
    <property type="entry name" value="DHHC"/>
    <property type="match status" value="1"/>
</dbReference>
<dbReference type="InterPro" id="IPR017921">
    <property type="entry name" value="Znf_CTCHY"/>
</dbReference>
<keyword evidence="6" id="KW-0479">Metal-binding</keyword>
<feature type="domain" description="CTCHY-type" evidence="8">
    <location>
        <begin position="357"/>
        <end position="441"/>
    </location>
</feature>
<evidence type="ECO:0000256" key="4">
    <source>
        <dbReference type="ARBA" id="ARBA00022679"/>
    </source>
</evidence>
<evidence type="ECO:0000256" key="6">
    <source>
        <dbReference type="PROSITE-ProRule" id="PRU00047"/>
    </source>
</evidence>
<dbReference type="InterPro" id="IPR041370">
    <property type="entry name" value="Mlase_EEF1AKMT1/ZCCHC4"/>
</dbReference>
<dbReference type="AlphaFoldDB" id="A0A922CR79"/>
<keyword evidence="6" id="KW-0863">Zinc-finger</keyword>
<name>A0A922CR79_MANSE</name>
<dbReference type="GO" id="GO:0005730">
    <property type="term" value="C:nucleolus"/>
    <property type="evidence" value="ECO:0007669"/>
    <property type="project" value="TreeGrafter"/>
</dbReference>
<reference evidence="9" key="2">
    <citation type="submission" date="2020-12" db="EMBL/GenBank/DDBJ databases">
        <authorList>
            <person name="Kanost M."/>
        </authorList>
    </citation>
    <scope>NUCLEOTIDE SEQUENCE</scope>
</reference>
<dbReference type="PROSITE" id="PS00092">
    <property type="entry name" value="N6_MTASE"/>
    <property type="match status" value="1"/>
</dbReference>
<dbReference type="Pfam" id="PF10237">
    <property type="entry name" value="N6-adenineMlase"/>
    <property type="match status" value="1"/>
</dbReference>
<keyword evidence="6" id="KW-0862">Zinc</keyword>
<dbReference type="GO" id="GO:0003676">
    <property type="term" value="F:nucleic acid binding"/>
    <property type="evidence" value="ECO:0007669"/>
    <property type="project" value="InterPro"/>
</dbReference>
<evidence type="ECO:0000313" key="9">
    <source>
        <dbReference type="EMBL" id="KAG6454863.1"/>
    </source>
</evidence>
<evidence type="ECO:0000259" key="7">
    <source>
        <dbReference type="PROSITE" id="PS50158"/>
    </source>
</evidence>
<evidence type="ECO:0000313" key="10">
    <source>
        <dbReference type="Proteomes" id="UP000791440"/>
    </source>
</evidence>
<dbReference type="GO" id="GO:0008270">
    <property type="term" value="F:zinc ion binding"/>
    <property type="evidence" value="ECO:0007669"/>
    <property type="project" value="UniProtKB-KW"/>
</dbReference>
<dbReference type="PROSITE" id="PS50158">
    <property type="entry name" value="ZF_CCHC"/>
    <property type="match status" value="1"/>
</dbReference>
<dbReference type="OrthoDB" id="431817at2759"/>
<gene>
    <name evidence="9" type="ORF">O3G_MSEX008913</name>
</gene>
<dbReference type="InterPro" id="IPR002052">
    <property type="entry name" value="DNA_methylase_N6_adenine_CS"/>
</dbReference>
<keyword evidence="3" id="KW-0489">Methyltransferase</keyword>
<proteinExistence type="predicted"/>
<dbReference type="SMART" id="SM00343">
    <property type="entry name" value="ZnF_C2HC"/>
    <property type="match status" value="1"/>
</dbReference>
<dbReference type="GO" id="GO:0005737">
    <property type="term" value="C:cytoplasm"/>
    <property type="evidence" value="ECO:0007669"/>
    <property type="project" value="UniProtKB-SubCell"/>
</dbReference>
<sequence>MAKKRKLESKESNVQKSSPIEVVVEDVTSHPLCLHGPTLLFSNEKGRYFGCSSCRNKKDCTIHIDEEDWEKENVKKRNEKYYSLIPKIDKASAWKNFNEVKSCHYSNRAYCNTCKELYIMSQSKKHLKDHRVTMSLTDEQLTHPSSWLPTLENDAVEAQYMFTKKSVGTILGILKNNKISNIICIGTPSVHEAAQAHPDYDSILLDFDTRHHLFNAPNKYIWYNMFNNYMFNGNEDERILNKFFKKSKNGGICVVMDPPFGGRVEPLAHTLKELEATYRRVCERPDDDTLPVLWAFPYFSEPYIRNILPKIRMHDYQVEYEKHKKFQSKTNTGRKFGSPVRFFTNLPLITIDLSNDKNYKLCDKCKYWVAASNNHCNKCKECTSKNGMTYKHCNICKRCVKPTFFHCGVCERCCQQKGHVCGVVVESQSCYKCKEKGHKQASCPQQTKGNKKRKQA</sequence>
<dbReference type="InterPro" id="IPR039846">
    <property type="entry name" value="ZCCHC4"/>
</dbReference>
<dbReference type="EMBL" id="JH668477">
    <property type="protein sequence ID" value="KAG6454863.1"/>
    <property type="molecule type" value="Genomic_DNA"/>
</dbReference>
<keyword evidence="5" id="KW-0539">Nucleus</keyword>
<comment type="caution">
    <text evidence="9">The sequence shown here is derived from an EMBL/GenBank/DDBJ whole genome shotgun (WGS) entry which is preliminary data.</text>
</comment>
<keyword evidence="10" id="KW-1185">Reference proteome</keyword>
<organism evidence="9 10">
    <name type="scientific">Manduca sexta</name>
    <name type="common">Tobacco hawkmoth</name>
    <name type="synonym">Tobacco hornworm</name>
    <dbReference type="NCBI Taxonomy" id="7130"/>
    <lineage>
        <taxon>Eukaryota</taxon>
        <taxon>Metazoa</taxon>
        <taxon>Ecdysozoa</taxon>
        <taxon>Arthropoda</taxon>
        <taxon>Hexapoda</taxon>
        <taxon>Insecta</taxon>
        <taxon>Pterygota</taxon>
        <taxon>Neoptera</taxon>
        <taxon>Endopterygota</taxon>
        <taxon>Lepidoptera</taxon>
        <taxon>Glossata</taxon>
        <taxon>Ditrysia</taxon>
        <taxon>Bombycoidea</taxon>
        <taxon>Sphingidae</taxon>
        <taxon>Sphinginae</taxon>
        <taxon>Sphingini</taxon>
        <taxon>Manduca</taxon>
    </lineage>
</organism>
<keyword evidence="4" id="KW-0808">Transferase</keyword>
<keyword evidence="2" id="KW-0963">Cytoplasm</keyword>
<evidence type="ECO:0000256" key="2">
    <source>
        <dbReference type="ARBA" id="ARBA00022490"/>
    </source>
</evidence>
<accession>A0A922CR79</accession>
<feature type="domain" description="CCHC-type" evidence="7">
    <location>
        <begin position="430"/>
        <end position="445"/>
    </location>
</feature>
<dbReference type="GO" id="GO:0008988">
    <property type="term" value="F:rRNA (adenine-N6-)-methyltransferase activity"/>
    <property type="evidence" value="ECO:0007669"/>
    <property type="project" value="InterPro"/>
</dbReference>
<evidence type="ECO:0008006" key="11">
    <source>
        <dbReference type="Google" id="ProtNLM"/>
    </source>
</evidence>
<dbReference type="PROSITE" id="PS51270">
    <property type="entry name" value="ZF_CTCHY"/>
    <property type="match status" value="1"/>
</dbReference>
<dbReference type="Proteomes" id="UP000791440">
    <property type="component" value="Unassembled WGS sequence"/>
</dbReference>
<evidence type="ECO:0000256" key="5">
    <source>
        <dbReference type="ARBA" id="ARBA00023242"/>
    </source>
</evidence>
<evidence type="ECO:0000259" key="8">
    <source>
        <dbReference type="PROSITE" id="PS51270"/>
    </source>
</evidence>